<evidence type="ECO:0000313" key="3">
    <source>
        <dbReference type="Proteomes" id="UP000814176"/>
    </source>
</evidence>
<evidence type="ECO:0000313" key="2">
    <source>
        <dbReference type="EMBL" id="KAH9840630.1"/>
    </source>
</evidence>
<proteinExistence type="predicted"/>
<dbReference type="PANTHER" id="PTHR33096:SF1">
    <property type="entry name" value="CXC1-LIKE CYSTEINE CLUSTER ASSOCIATED WITH KDZ TRANSPOSASES DOMAIN-CONTAINING PROTEIN"/>
    <property type="match status" value="1"/>
</dbReference>
<gene>
    <name evidence="2" type="ORF">C8Q71DRAFT_701735</name>
</gene>
<organism evidence="2 3">
    <name type="scientific">Rhodofomes roseus</name>
    <dbReference type="NCBI Taxonomy" id="34475"/>
    <lineage>
        <taxon>Eukaryota</taxon>
        <taxon>Fungi</taxon>
        <taxon>Dikarya</taxon>
        <taxon>Basidiomycota</taxon>
        <taxon>Agaricomycotina</taxon>
        <taxon>Agaricomycetes</taxon>
        <taxon>Polyporales</taxon>
        <taxon>Rhodofomes</taxon>
    </lineage>
</organism>
<name>A0ABQ8KQ36_9APHY</name>
<evidence type="ECO:0000256" key="1">
    <source>
        <dbReference type="SAM" id="MobiDB-lite"/>
    </source>
</evidence>
<feature type="region of interest" description="Disordered" evidence="1">
    <location>
        <begin position="314"/>
        <end position="340"/>
    </location>
</feature>
<dbReference type="EMBL" id="JADCUA010000004">
    <property type="protein sequence ID" value="KAH9840630.1"/>
    <property type="molecule type" value="Genomic_DNA"/>
</dbReference>
<protein>
    <recommendedName>
        <fullName evidence="4">CxC1-like cysteine cluster associated with KDZ transposases domain-containing protein</fullName>
    </recommendedName>
</protein>
<dbReference type="PANTHER" id="PTHR33096">
    <property type="entry name" value="CXC2 DOMAIN-CONTAINING PROTEIN"/>
    <property type="match status" value="1"/>
</dbReference>
<comment type="caution">
    <text evidence="2">The sequence shown here is derived from an EMBL/GenBank/DDBJ whole genome shotgun (WGS) entry which is preliminary data.</text>
</comment>
<evidence type="ECO:0008006" key="4">
    <source>
        <dbReference type="Google" id="ProtNLM"/>
    </source>
</evidence>
<reference evidence="2 3" key="1">
    <citation type="journal article" date="2021" name="Environ. Microbiol.">
        <title>Gene family expansions and transcriptome signatures uncover fungal adaptations to wood decay.</title>
        <authorList>
            <person name="Hage H."/>
            <person name="Miyauchi S."/>
            <person name="Viragh M."/>
            <person name="Drula E."/>
            <person name="Min B."/>
            <person name="Chaduli D."/>
            <person name="Navarro D."/>
            <person name="Favel A."/>
            <person name="Norest M."/>
            <person name="Lesage-Meessen L."/>
            <person name="Balint B."/>
            <person name="Merenyi Z."/>
            <person name="de Eugenio L."/>
            <person name="Morin E."/>
            <person name="Martinez A.T."/>
            <person name="Baldrian P."/>
            <person name="Stursova M."/>
            <person name="Martinez M.J."/>
            <person name="Novotny C."/>
            <person name="Magnuson J.K."/>
            <person name="Spatafora J.W."/>
            <person name="Maurice S."/>
            <person name="Pangilinan J."/>
            <person name="Andreopoulos W."/>
            <person name="LaButti K."/>
            <person name="Hundley H."/>
            <person name="Na H."/>
            <person name="Kuo A."/>
            <person name="Barry K."/>
            <person name="Lipzen A."/>
            <person name="Henrissat B."/>
            <person name="Riley R."/>
            <person name="Ahrendt S."/>
            <person name="Nagy L.G."/>
            <person name="Grigoriev I.V."/>
            <person name="Martin F."/>
            <person name="Rosso M.N."/>
        </authorList>
    </citation>
    <scope>NUCLEOTIDE SEQUENCE [LARGE SCALE GENOMIC DNA]</scope>
    <source>
        <strain evidence="2 3">CIRM-BRFM 1785</strain>
    </source>
</reference>
<feature type="compositionally biased region" description="Low complexity" evidence="1">
    <location>
        <begin position="19"/>
        <end position="35"/>
    </location>
</feature>
<dbReference type="GeneID" id="72000934"/>
<accession>A0ABQ8KQ36</accession>
<dbReference type="Proteomes" id="UP000814176">
    <property type="component" value="Unassembled WGS sequence"/>
</dbReference>
<keyword evidence="3" id="KW-1185">Reference proteome</keyword>
<dbReference type="RefSeq" id="XP_047782096.1">
    <property type="nucleotide sequence ID" value="XM_047920202.1"/>
</dbReference>
<feature type="compositionally biased region" description="Acidic residues" evidence="1">
    <location>
        <begin position="880"/>
        <end position="897"/>
    </location>
</feature>
<dbReference type="Pfam" id="PF18758">
    <property type="entry name" value="KDZ"/>
    <property type="match status" value="1"/>
</dbReference>
<feature type="region of interest" description="Disordered" evidence="1">
    <location>
        <begin position="856"/>
        <end position="901"/>
    </location>
</feature>
<dbReference type="InterPro" id="IPR040521">
    <property type="entry name" value="KDZ"/>
</dbReference>
<feature type="region of interest" description="Disordered" evidence="1">
    <location>
        <begin position="1"/>
        <end position="115"/>
    </location>
</feature>
<feature type="compositionally biased region" description="Low complexity" evidence="1">
    <location>
        <begin position="46"/>
        <end position="65"/>
    </location>
</feature>
<sequence length="909" mass="102250">MPELVDAYLEWRYPPSEYTASTSTSDTNASRSTSRPHSNHPASQNSPAAPHATSSPSPRASSPSAVTSGTSTHRPLASAPSSPPEINLGESATPSAPPAVSVHAQSSPDTPEVDQETRVGEYDFTIDVFNIQTLQQSVRIRCPAEMTSGAKALVLHGYLGTSPLKPSLAIALETLEHLRRIRLFSASYSVEAFTKLLCYYYNITYRRRFRLAVADAFDIYLGILRAVRSRVRTALAEDSPNWRVLNACPACAFELEDEPSLRWSRMFCLDGNNSLKRMAPTEKHKRGDMRVLDDSDYFFSQEYVDSFAHEVKSRGQPADANDSEDDEGTPADAVPDDSPLASCTRNWKAAAGEAKKKMWGIFDESGIFASACPHGLILWLADMVKSGELAKYPLSMTAKALEVFEGAHLEAYDIGCSYGETIRRSRLGAEFKRRHCRSCVNAFHGYTHNIACQCTHHPNVIDGMGLEDMETLERIFSASNHLASITRYATPYRRRLFIKQFFQQWDDDKYANLSQHIYDRLVQANDIITTEALPLAEMMALNHVNLATVHHWYKEEREYFETLGKELPWDVHAMAYVEALQALQVAQENFNNSNGEFLASVPDGYQFLPPSDSPILDYNKEASRTRRLETEKRIRREHLQSAEHEVAVLEVQMGIAKRWQASDPEYMSTVRYVSQRKYHRALDKLQGLVVQRLFELHKLNLQHTGKRCKAIRNAVKTYNAAAAALDPPRPTVDWERVSHYSFLEEFSLLHDTREDVRKKPWATSTGREIIRRSRRIERAREQVVRSCVEARRLYSSIADENARFTRVLETLTKENSPVLGPVLDYIGRRTTANAHHLVRLRQIEALSAFDGKLKCGRRKGSEADSAPSQPPTASLPVVAEPDEDDDLAETEPDDAEGDIGGLVDYISST</sequence>